<keyword evidence="7" id="KW-0812">Transmembrane</keyword>
<name>A0A9E7GU88_9LILI</name>
<gene>
    <name evidence="8" type="ORF">MUK42_10419</name>
</gene>
<evidence type="ECO:0000256" key="1">
    <source>
        <dbReference type="ARBA" id="ARBA00012418"/>
    </source>
</evidence>
<evidence type="ECO:0000313" key="9">
    <source>
        <dbReference type="Proteomes" id="UP001055439"/>
    </source>
</evidence>
<feature type="transmembrane region" description="Helical" evidence="7">
    <location>
        <begin position="438"/>
        <end position="458"/>
    </location>
</feature>
<keyword evidence="7" id="KW-0472">Membrane</keyword>
<evidence type="ECO:0000256" key="3">
    <source>
        <dbReference type="ARBA" id="ARBA00022679"/>
    </source>
</evidence>
<keyword evidence="5" id="KW-0804">Transcription</keyword>
<evidence type="ECO:0000256" key="6">
    <source>
        <dbReference type="SAM" id="MobiDB-lite"/>
    </source>
</evidence>
<dbReference type="Gene3D" id="1.10.132.30">
    <property type="match status" value="1"/>
</dbReference>
<feature type="region of interest" description="Disordered" evidence="6">
    <location>
        <begin position="1"/>
        <end position="20"/>
    </location>
</feature>
<proteinExistence type="predicted"/>
<dbReference type="Gene3D" id="3.30.70.2850">
    <property type="match status" value="1"/>
</dbReference>
<keyword evidence="9" id="KW-1185">Reference proteome</keyword>
<feature type="compositionally biased region" description="Basic residues" evidence="6">
    <location>
        <begin position="344"/>
        <end position="355"/>
    </location>
</feature>
<evidence type="ECO:0000256" key="4">
    <source>
        <dbReference type="ARBA" id="ARBA00022695"/>
    </source>
</evidence>
<evidence type="ECO:0000256" key="2">
    <source>
        <dbReference type="ARBA" id="ARBA00022478"/>
    </source>
</evidence>
<protein>
    <recommendedName>
        <fullName evidence="1">DNA-directed RNA polymerase</fullName>
        <ecNumber evidence="1">2.7.7.6</ecNumber>
    </recommendedName>
</protein>
<keyword evidence="7" id="KW-1133">Transmembrane helix</keyword>
<feature type="region of interest" description="Disordered" evidence="6">
    <location>
        <begin position="207"/>
        <end position="264"/>
    </location>
</feature>
<feature type="non-terminal residue" evidence="8">
    <location>
        <position position="491"/>
    </location>
</feature>
<dbReference type="AlphaFoldDB" id="A0A9E7GU88"/>
<evidence type="ECO:0000256" key="5">
    <source>
        <dbReference type="ARBA" id="ARBA00023163"/>
    </source>
</evidence>
<dbReference type="EMBL" id="CP097509">
    <property type="protein sequence ID" value="URE17433.1"/>
    <property type="molecule type" value="Genomic_DNA"/>
</dbReference>
<feature type="compositionally biased region" description="Acidic residues" evidence="6">
    <location>
        <begin position="228"/>
        <end position="244"/>
    </location>
</feature>
<dbReference type="GO" id="GO:0003899">
    <property type="term" value="F:DNA-directed RNA polymerase activity"/>
    <property type="evidence" value="ECO:0007669"/>
    <property type="project" value="UniProtKB-EC"/>
</dbReference>
<keyword evidence="4" id="KW-0548">Nucleotidyltransferase</keyword>
<feature type="region of interest" description="Disordered" evidence="6">
    <location>
        <begin position="469"/>
        <end position="491"/>
    </location>
</feature>
<dbReference type="Proteomes" id="UP001055439">
    <property type="component" value="Chromosome 7"/>
</dbReference>
<dbReference type="OrthoDB" id="270392at2759"/>
<organism evidence="8 9">
    <name type="scientific">Musa troglodytarum</name>
    <name type="common">fe'i banana</name>
    <dbReference type="NCBI Taxonomy" id="320322"/>
    <lineage>
        <taxon>Eukaryota</taxon>
        <taxon>Viridiplantae</taxon>
        <taxon>Streptophyta</taxon>
        <taxon>Embryophyta</taxon>
        <taxon>Tracheophyta</taxon>
        <taxon>Spermatophyta</taxon>
        <taxon>Magnoliopsida</taxon>
        <taxon>Liliopsida</taxon>
        <taxon>Zingiberales</taxon>
        <taxon>Musaceae</taxon>
        <taxon>Musa</taxon>
    </lineage>
</organism>
<accession>A0A9E7GU88</accession>
<feature type="compositionally biased region" description="Basic and acidic residues" evidence="6">
    <location>
        <begin position="325"/>
        <end position="343"/>
    </location>
</feature>
<evidence type="ECO:0000313" key="8">
    <source>
        <dbReference type="EMBL" id="URE17433.1"/>
    </source>
</evidence>
<keyword evidence="3" id="KW-0808">Transferase</keyword>
<sequence>MTDAETLLVPPSKFRPAAGTSGRGMHGFTCGVDDLLLSQKSDMEREKILEKSETQAEEVHMRFTRTKDGDGDPMKLQREIEKVLRGQYDTNFFFVGPTRVGRKPSTTDDAERLAAKLRRVSVADVVERMEVCTVPFSIHGNQISTIYKLKMTLYPSELYPSFSELTLEDCREVLETTFVEAMEEAIAKHVDTIFKISDIKVVSGKEENDFKEGVDEDESRNKSSMVEENADGGDEDDESGDDQGTDSKRRKQQANDEVEYDDGIEKESFVAAGEHDEETRSGFESDIDHVEADEDYLMGGGSPGFDMDLATPESPSKADSTPISEDDKKKSKSVEKGKKETKSKAKKPKSSKKKIRRTIHVMAEGLKFEVHYISRSEPRILLAEIAQRTAKHVYVKEYKNIESVQKGEGVPFIVMVGGGQEVRRGLLRGAAVSSVNPTIFTVLLALLRRLLVHVIMVLRSRRRDFASRSTIKEKTQNTRGSFAYRRSSPCN</sequence>
<dbReference type="InterPro" id="IPR038120">
    <property type="entry name" value="Rpb1_funnel_sf"/>
</dbReference>
<reference evidence="8" key="1">
    <citation type="submission" date="2022-05" db="EMBL/GenBank/DDBJ databases">
        <title>The Musa troglodytarum L. genome provides insights into the mechanism of non-climacteric behaviour and enrichment of carotenoids.</title>
        <authorList>
            <person name="Wang J."/>
        </authorList>
    </citation>
    <scope>NUCLEOTIDE SEQUENCE</scope>
    <source>
        <tissue evidence="8">Leaf</tissue>
    </source>
</reference>
<keyword evidence="2 8" id="KW-0240">DNA-directed RNA polymerase</keyword>
<feature type="region of interest" description="Disordered" evidence="6">
    <location>
        <begin position="294"/>
        <end position="355"/>
    </location>
</feature>
<evidence type="ECO:0000256" key="7">
    <source>
        <dbReference type="SAM" id="Phobius"/>
    </source>
</evidence>
<dbReference type="EC" id="2.7.7.6" evidence="1"/>
<feature type="compositionally biased region" description="Polar residues" evidence="6">
    <location>
        <begin position="313"/>
        <end position="323"/>
    </location>
</feature>
<dbReference type="GO" id="GO:0000428">
    <property type="term" value="C:DNA-directed RNA polymerase complex"/>
    <property type="evidence" value="ECO:0007669"/>
    <property type="project" value="UniProtKB-KW"/>
</dbReference>